<name>A0AAD9LVU9_9STRA</name>
<keyword evidence="2" id="KW-1185">Reference proteome</keyword>
<dbReference type="AlphaFoldDB" id="A0AAD9LVU9"/>
<accession>A0AAD9LVU9</accession>
<dbReference type="EMBL" id="JASMQC010000001">
    <property type="protein sequence ID" value="KAK1948532.1"/>
    <property type="molecule type" value="Genomic_DNA"/>
</dbReference>
<proteinExistence type="predicted"/>
<dbReference type="Proteomes" id="UP001259832">
    <property type="component" value="Unassembled WGS sequence"/>
</dbReference>
<evidence type="ECO:0000313" key="1">
    <source>
        <dbReference type="EMBL" id="KAK1948532.1"/>
    </source>
</evidence>
<gene>
    <name evidence="1" type="ORF">P3T76_000821</name>
</gene>
<reference evidence="1" key="1">
    <citation type="submission" date="2023-08" db="EMBL/GenBank/DDBJ databases">
        <title>Reference Genome Resource for the Citrus Pathogen Phytophthora citrophthora.</title>
        <authorList>
            <person name="Moller H."/>
            <person name="Coetzee B."/>
            <person name="Rose L.J."/>
            <person name="Van Niekerk J.M."/>
        </authorList>
    </citation>
    <scope>NUCLEOTIDE SEQUENCE</scope>
    <source>
        <strain evidence="1">STE-U-9442</strain>
    </source>
</reference>
<sequence length="100" mass="10972">MVETRMLVLLAPVYPDVCTTSGSTSVELQRTADDWLQLAFSTPNGIVTKEAACINNHDGCRCNYVRLLRSLMVLSEREALSITGTYLVAKTEAKAHAVLK</sequence>
<comment type="caution">
    <text evidence="1">The sequence shown here is derived from an EMBL/GenBank/DDBJ whole genome shotgun (WGS) entry which is preliminary data.</text>
</comment>
<evidence type="ECO:0000313" key="2">
    <source>
        <dbReference type="Proteomes" id="UP001259832"/>
    </source>
</evidence>
<protein>
    <submittedName>
        <fullName evidence="1">Uncharacterized protein</fullName>
    </submittedName>
</protein>
<organism evidence="1 2">
    <name type="scientific">Phytophthora citrophthora</name>
    <dbReference type="NCBI Taxonomy" id="4793"/>
    <lineage>
        <taxon>Eukaryota</taxon>
        <taxon>Sar</taxon>
        <taxon>Stramenopiles</taxon>
        <taxon>Oomycota</taxon>
        <taxon>Peronosporomycetes</taxon>
        <taxon>Peronosporales</taxon>
        <taxon>Peronosporaceae</taxon>
        <taxon>Phytophthora</taxon>
    </lineage>
</organism>